<keyword evidence="2" id="KW-0325">Glycoprotein</keyword>
<keyword evidence="1" id="KW-1015">Disulfide bond</keyword>
<dbReference type="InterPro" id="IPR001846">
    <property type="entry name" value="VWF_type-D"/>
</dbReference>
<keyword evidence="3" id="KW-0732">Signal</keyword>
<evidence type="ECO:0000256" key="1">
    <source>
        <dbReference type="ARBA" id="ARBA00023157"/>
    </source>
</evidence>
<name>Q9U8R1_PTYFL</name>
<evidence type="ECO:0000256" key="3">
    <source>
        <dbReference type="SAM" id="SignalP"/>
    </source>
</evidence>
<dbReference type="EMBL" id="AB029923">
    <property type="protein sequence ID" value="BAA85100.1"/>
    <property type="molecule type" value="mRNA"/>
</dbReference>
<proteinExistence type="evidence at transcript level"/>
<evidence type="ECO:0000259" key="4">
    <source>
        <dbReference type="PROSITE" id="PS51233"/>
    </source>
</evidence>
<accession>Q9U8R1</accession>
<reference evidence="5" key="1">
    <citation type="submission" date="1999-07" db="EMBL/GenBank/DDBJ databases">
        <title>Isolation and characterization of the gill-specific genes of acorn worm Ptychodera flava.</title>
        <authorList>
            <person name="Okai N."/>
            <person name="Tagawa K.F."/>
            <person name="Humphreys T."/>
            <person name="Satoh N."/>
            <person name="Ogasawara M."/>
        </authorList>
    </citation>
    <scope>NUCLEOTIDE SEQUENCE</scope>
    <source>
        <tissue evidence="5">Gill</tissue>
    </source>
</reference>
<feature type="chain" id="PRO_5004334252" evidence="3">
    <location>
        <begin position="26"/>
        <end position="375"/>
    </location>
</feature>
<sequence length="375" mass="42045">MSQTGWMKLSGFIVLFFVVINVAEAFRIPGGGFKPKLISAKGRLPKLPSLGRPPFAKPALPKFPVLPGKGIGRPHPIKPAVKLPPMIKPVQAVKEETVKKEDTVEKDMDEIESVIKDIERVDKPYIEEKLDRIEHVIDAISRNDEETYGKPDLVKQLQKIKHDVDVLPQIKFMPEIVDRLERVKDELGEYGKMRGRVHPDKKKPGVRGDPHITTFDGRFYNYQGLCWHTLVKDCISAFPKFDLKARFDERFVDPEVKTRTVEVMVTAGKETLTLKEDNSIFINEQLMNSSENLKNMHVGVDGDVITVTLDTGLVAKWSGPHHTFTVSLVGFEGQVCGLLGNADGIPENDFKKPDGTITDSADEFGESWRVASMTC</sequence>
<dbReference type="AlphaFoldDB" id="Q9U8R1"/>
<dbReference type="SMART" id="SM00216">
    <property type="entry name" value="VWD"/>
    <property type="match status" value="1"/>
</dbReference>
<dbReference type="PROSITE" id="PS51233">
    <property type="entry name" value="VWFD"/>
    <property type="match status" value="1"/>
</dbReference>
<evidence type="ECO:0000313" key="5">
    <source>
        <dbReference type="EMBL" id="BAA85100.1"/>
    </source>
</evidence>
<organism evidence="5">
    <name type="scientific">Ptychodera flava</name>
    <name type="common">Acorn worm</name>
    <dbReference type="NCBI Taxonomy" id="63121"/>
    <lineage>
        <taxon>Eukaryota</taxon>
        <taxon>Metazoa</taxon>
        <taxon>Hemichordata</taxon>
        <taxon>Enteropneusta</taxon>
        <taxon>Ptychoderidae</taxon>
        <taxon>Ptychodera</taxon>
    </lineage>
</organism>
<gene>
    <name evidence="5" type="primary">PfG1</name>
</gene>
<dbReference type="InterPro" id="IPR050780">
    <property type="entry name" value="Mucin_vWF_Thrombospondin_sf"/>
</dbReference>
<dbReference type="PANTHER" id="PTHR11339">
    <property type="entry name" value="EXTRACELLULAR MATRIX GLYCOPROTEIN RELATED"/>
    <property type="match status" value="1"/>
</dbReference>
<dbReference type="Pfam" id="PF00094">
    <property type="entry name" value="VWD"/>
    <property type="match status" value="1"/>
</dbReference>
<protein>
    <submittedName>
        <fullName evidence="5">PfG1 protein</fullName>
    </submittedName>
</protein>
<feature type="signal peptide" evidence="3">
    <location>
        <begin position="1"/>
        <end position="25"/>
    </location>
</feature>
<evidence type="ECO:0000256" key="2">
    <source>
        <dbReference type="ARBA" id="ARBA00023180"/>
    </source>
</evidence>
<feature type="domain" description="VWFD" evidence="4">
    <location>
        <begin position="202"/>
        <end position="375"/>
    </location>
</feature>